<dbReference type="EMBL" id="JBHUMY010000004">
    <property type="protein sequence ID" value="MFD2659444.1"/>
    <property type="molecule type" value="Genomic_DNA"/>
</dbReference>
<evidence type="ECO:0000313" key="2">
    <source>
        <dbReference type="EMBL" id="MFD2659444.1"/>
    </source>
</evidence>
<reference evidence="3" key="1">
    <citation type="journal article" date="2019" name="Int. J. Syst. Evol. Microbiol.">
        <title>The Global Catalogue of Microorganisms (GCM) 10K type strain sequencing project: providing services to taxonomists for standard genome sequencing and annotation.</title>
        <authorList>
            <consortium name="The Broad Institute Genomics Platform"/>
            <consortium name="The Broad Institute Genome Sequencing Center for Infectious Disease"/>
            <person name="Wu L."/>
            <person name="Ma J."/>
        </authorList>
    </citation>
    <scope>NUCLEOTIDE SEQUENCE [LARGE SCALE GENOMIC DNA]</scope>
    <source>
        <strain evidence="3">TISTR 1827</strain>
    </source>
</reference>
<protein>
    <submittedName>
        <fullName evidence="2">Uncharacterized protein</fullName>
    </submittedName>
</protein>
<dbReference type="Proteomes" id="UP001597493">
    <property type="component" value="Unassembled WGS sequence"/>
</dbReference>
<evidence type="ECO:0000256" key="1">
    <source>
        <dbReference type="SAM" id="MobiDB-lite"/>
    </source>
</evidence>
<dbReference type="RefSeq" id="WP_379270138.1">
    <property type="nucleotide sequence ID" value="NZ_JBHUGT010000020.1"/>
</dbReference>
<evidence type="ECO:0000313" key="3">
    <source>
        <dbReference type="Proteomes" id="UP001597493"/>
    </source>
</evidence>
<name>A0ABW5QSY8_9BACL</name>
<feature type="region of interest" description="Disordered" evidence="1">
    <location>
        <begin position="110"/>
        <end position="140"/>
    </location>
</feature>
<organism evidence="2 3">
    <name type="scientific">Paenibacillus thailandensis</name>
    <dbReference type="NCBI Taxonomy" id="393250"/>
    <lineage>
        <taxon>Bacteria</taxon>
        <taxon>Bacillati</taxon>
        <taxon>Bacillota</taxon>
        <taxon>Bacilli</taxon>
        <taxon>Bacillales</taxon>
        <taxon>Paenibacillaceae</taxon>
        <taxon>Paenibacillus</taxon>
    </lineage>
</organism>
<gene>
    <name evidence="2" type="ORF">ACFSW5_04095</name>
</gene>
<sequence>MVRDAVERLFMHACEYGVKPDEFYAMSIKDASSYLKGLIEKERRQLQHSAVIACHQANHIAENVARIFGSKAPAQRISELYPGIFDDFTATPKQQDWRIMKARIEQHAAAYSKRKRGEKNGADDRGAANTDLGGDGLAKA</sequence>
<proteinExistence type="predicted"/>
<comment type="caution">
    <text evidence="2">The sequence shown here is derived from an EMBL/GenBank/DDBJ whole genome shotgun (WGS) entry which is preliminary data.</text>
</comment>
<keyword evidence="3" id="KW-1185">Reference proteome</keyword>
<accession>A0ABW5QSY8</accession>